<keyword evidence="3" id="KW-0238">DNA-binding</keyword>
<feature type="domain" description="Xylanolytic transcriptional activator regulatory" evidence="7">
    <location>
        <begin position="73"/>
        <end position="231"/>
    </location>
</feature>
<evidence type="ECO:0000256" key="1">
    <source>
        <dbReference type="ARBA" id="ARBA00004123"/>
    </source>
</evidence>
<keyword evidence="2" id="KW-0805">Transcription regulation</keyword>
<evidence type="ECO:0000256" key="5">
    <source>
        <dbReference type="ARBA" id="ARBA00023242"/>
    </source>
</evidence>
<keyword evidence="4" id="KW-0804">Transcription</keyword>
<gene>
    <name evidence="8" type="ORF">DM02DRAFT_51421</name>
</gene>
<evidence type="ECO:0000256" key="4">
    <source>
        <dbReference type="ARBA" id="ARBA00023163"/>
    </source>
</evidence>
<reference evidence="8 9" key="1">
    <citation type="journal article" date="2018" name="Sci. Rep.">
        <title>Comparative genomics provides insights into the lifestyle and reveals functional heterogeneity of dark septate endophytic fungi.</title>
        <authorList>
            <person name="Knapp D.G."/>
            <person name="Nemeth J.B."/>
            <person name="Barry K."/>
            <person name="Hainaut M."/>
            <person name="Henrissat B."/>
            <person name="Johnson J."/>
            <person name="Kuo A."/>
            <person name="Lim J.H.P."/>
            <person name="Lipzen A."/>
            <person name="Nolan M."/>
            <person name="Ohm R.A."/>
            <person name="Tamas L."/>
            <person name="Grigoriev I.V."/>
            <person name="Spatafora J.W."/>
            <person name="Nagy L.G."/>
            <person name="Kovacs G.M."/>
        </authorList>
    </citation>
    <scope>NUCLEOTIDE SEQUENCE [LARGE SCALE GENOMIC DNA]</scope>
    <source>
        <strain evidence="8 9">DSE2036</strain>
    </source>
</reference>
<feature type="compositionally biased region" description="Basic and acidic residues" evidence="6">
    <location>
        <begin position="1"/>
        <end position="16"/>
    </location>
</feature>
<dbReference type="STRING" id="97972.A0A2V1DLW5"/>
<dbReference type="InterPro" id="IPR051089">
    <property type="entry name" value="prtT"/>
</dbReference>
<dbReference type="AlphaFoldDB" id="A0A2V1DLW5"/>
<sequence length="582" mass="65012">MAKELETLRQQREETRVTASPSTNNETASGTYGSPQETSDHPSTATVSDFGIKDEYQLDDFVIDKGTVIELFKIFSLLFYPHWPIIHPHISISSMHSSAPVLFWTVIAITLSRAVIPEHADVFNQLLDPYQEYLRRAVLKAPVPYQTIQALTYLIVWPFPAERQNRDSTWLYCGVATNAAMYMGLHHARPPPSLRSIGVPAGTPKSRAHTWLGCFVASTCLGMHIGVPPIITGTKELETIESLVRSHSIHPEFGHQVMVHATLARYTRVVTDTSEEVVSQSLIRLFDAELDGIRNRFPNTPWNARVEMASLIAKIHVYTMAVIRIYRDMTTREILMRRAYATALRIIYLCDQGGLALHPVEYKHLDTDFLERAVPKNYFRALFLATIFLLRFFALNIHAAPEEQEAARNHVAMAQRYLKAGSLNKNDEKERAAFLLEVLSRQQPIDVDNDKLRIDDRMGASLVYDAITTGHKLRNLGPDFPEEHDEAEVETGPAAAAVPEEAALPPPIPGQDGLAAAPVDVFAQMPPPPPLMPAAQGMAQVDINGMDPFAGALEFALPEDLWGDSIWNMFNSGASDHPMMYQ</sequence>
<dbReference type="GO" id="GO:0006351">
    <property type="term" value="P:DNA-templated transcription"/>
    <property type="evidence" value="ECO:0007669"/>
    <property type="project" value="InterPro"/>
</dbReference>
<comment type="subcellular location">
    <subcellularLocation>
        <location evidence="1">Nucleus</location>
    </subcellularLocation>
</comment>
<proteinExistence type="predicted"/>
<feature type="compositionally biased region" description="Polar residues" evidence="6">
    <location>
        <begin position="17"/>
        <end position="46"/>
    </location>
</feature>
<dbReference type="GO" id="GO:0000981">
    <property type="term" value="F:DNA-binding transcription factor activity, RNA polymerase II-specific"/>
    <property type="evidence" value="ECO:0007669"/>
    <property type="project" value="TreeGrafter"/>
</dbReference>
<dbReference type="InterPro" id="IPR007219">
    <property type="entry name" value="XnlR_reg_dom"/>
</dbReference>
<dbReference type="GO" id="GO:0005634">
    <property type="term" value="C:nucleus"/>
    <property type="evidence" value="ECO:0007669"/>
    <property type="project" value="UniProtKB-SubCell"/>
</dbReference>
<dbReference type="Pfam" id="PF04082">
    <property type="entry name" value="Fungal_trans"/>
    <property type="match status" value="1"/>
</dbReference>
<dbReference type="GO" id="GO:0008270">
    <property type="term" value="F:zinc ion binding"/>
    <property type="evidence" value="ECO:0007669"/>
    <property type="project" value="InterPro"/>
</dbReference>
<evidence type="ECO:0000313" key="8">
    <source>
        <dbReference type="EMBL" id="PVH98249.1"/>
    </source>
</evidence>
<protein>
    <recommendedName>
        <fullName evidence="7">Xylanolytic transcriptional activator regulatory domain-containing protein</fullName>
    </recommendedName>
</protein>
<evidence type="ECO:0000256" key="6">
    <source>
        <dbReference type="SAM" id="MobiDB-lite"/>
    </source>
</evidence>
<keyword evidence="9" id="KW-1185">Reference proteome</keyword>
<feature type="region of interest" description="Disordered" evidence="6">
    <location>
        <begin position="1"/>
        <end position="46"/>
    </location>
</feature>
<organism evidence="8 9">
    <name type="scientific">Periconia macrospinosa</name>
    <dbReference type="NCBI Taxonomy" id="97972"/>
    <lineage>
        <taxon>Eukaryota</taxon>
        <taxon>Fungi</taxon>
        <taxon>Dikarya</taxon>
        <taxon>Ascomycota</taxon>
        <taxon>Pezizomycotina</taxon>
        <taxon>Dothideomycetes</taxon>
        <taxon>Pleosporomycetidae</taxon>
        <taxon>Pleosporales</taxon>
        <taxon>Massarineae</taxon>
        <taxon>Periconiaceae</taxon>
        <taxon>Periconia</taxon>
    </lineage>
</organism>
<evidence type="ECO:0000256" key="2">
    <source>
        <dbReference type="ARBA" id="ARBA00023015"/>
    </source>
</evidence>
<dbReference type="PANTHER" id="PTHR31845">
    <property type="entry name" value="FINGER DOMAIN PROTEIN, PUTATIVE-RELATED"/>
    <property type="match status" value="1"/>
</dbReference>
<dbReference type="PANTHER" id="PTHR31845:SF21">
    <property type="entry name" value="REGULATORY PROTEIN LEU3"/>
    <property type="match status" value="1"/>
</dbReference>
<accession>A0A2V1DLW5</accession>
<dbReference type="EMBL" id="KZ805417">
    <property type="protein sequence ID" value="PVH98249.1"/>
    <property type="molecule type" value="Genomic_DNA"/>
</dbReference>
<dbReference type="OrthoDB" id="3163292at2759"/>
<dbReference type="GO" id="GO:0000976">
    <property type="term" value="F:transcription cis-regulatory region binding"/>
    <property type="evidence" value="ECO:0007669"/>
    <property type="project" value="TreeGrafter"/>
</dbReference>
<name>A0A2V1DLW5_9PLEO</name>
<dbReference type="CDD" id="cd12148">
    <property type="entry name" value="fungal_TF_MHR"/>
    <property type="match status" value="1"/>
</dbReference>
<evidence type="ECO:0000313" key="9">
    <source>
        <dbReference type="Proteomes" id="UP000244855"/>
    </source>
</evidence>
<evidence type="ECO:0000256" key="3">
    <source>
        <dbReference type="ARBA" id="ARBA00023125"/>
    </source>
</evidence>
<dbReference type="Proteomes" id="UP000244855">
    <property type="component" value="Unassembled WGS sequence"/>
</dbReference>
<keyword evidence="5" id="KW-0539">Nucleus</keyword>
<evidence type="ECO:0000259" key="7">
    <source>
        <dbReference type="Pfam" id="PF04082"/>
    </source>
</evidence>